<evidence type="ECO:0000313" key="3">
    <source>
        <dbReference type="Proteomes" id="UP000199116"/>
    </source>
</evidence>
<evidence type="ECO:0000313" key="2">
    <source>
        <dbReference type="EMBL" id="SFF99904.1"/>
    </source>
</evidence>
<sequence length="242" mass="29617">MFKNYFLLFFILISSATFSQNYSEEKIYSLYDKQVGIENSVLFRGIEYVELHRVINEFHKFFEVNEFVDASIIYNDQKFPNVPIKYNVYDDLILVNLQYNQNKSIFKLINNRVQEFYINGHQFIYLETSNDIDLNGFFEVIDREGAFKIYKRHKKDMQERRDKQMVYHEFKNDKPDYYFEFQNDVFELRNKRNLFDVFPKLKSEIRNFYRANRKEFRNNPEDFMKTLATEMNSLLSNFQNEI</sequence>
<keyword evidence="1" id="KW-0732">Signal</keyword>
<feature type="chain" id="PRO_5011543672" evidence="1">
    <location>
        <begin position="20"/>
        <end position="242"/>
    </location>
</feature>
<accession>A0A1I2N7Q8</accession>
<feature type="signal peptide" evidence="1">
    <location>
        <begin position="1"/>
        <end position="19"/>
    </location>
</feature>
<organism evidence="2 3">
    <name type="scientific">Salegentibacter agarivorans</name>
    <dbReference type="NCBI Taxonomy" id="345907"/>
    <lineage>
        <taxon>Bacteria</taxon>
        <taxon>Pseudomonadati</taxon>
        <taxon>Bacteroidota</taxon>
        <taxon>Flavobacteriia</taxon>
        <taxon>Flavobacteriales</taxon>
        <taxon>Flavobacteriaceae</taxon>
        <taxon>Salegentibacter</taxon>
    </lineage>
</organism>
<dbReference type="Proteomes" id="UP000199116">
    <property type="component" value="Unassembled WGS sequence"/>
</dbReference>
<dbReference type="AlphaFoldDB" id="A0A1I2N7Q8"/>
<keyword evidence="3" id="KW-1185">Reference proteome</keyword>
<proteinExistence type="predicted"/>
<protein>
    <submittedName>
        <fullName evidence="2">Uncharacterized protein</fullName>
    </submittedName>
</protein>
<name>A0A1I2N7Q8_9FLAO</name>
<evidence type="ECO:0000256" key="1">
    <source>
        <dbReference type="SAM" id="SignalP"/>
    </source>
</evidence>
<dbReference type="RefSeq" id="WP_075326931.1">
    <property type="nucleotide sequence ID" value="NZ_FOOH01000019.1"/>
</dbReference>
<dbReference type="EMBL" id="FOOH01000019">
    <property type="protein sequence ID" value="SFF99904.1"/>
    <property type="molecule type" value="Genomic_DNA"/>
</dbReference>
<reference evidence="3" key="1">
    <citation type="submission" date="2016-10" db="EMBL/GenBank/DDBJ databases">
        <authorList>
            <person name="Varghese N."/>
            <person name="Submissions S."/>
        </authorList>
    </citation>
    <scope>NUCLEOTIDE SEQUENCE [LARGE SCALE GENOMIC DNA]</scope>
    <source>
        <strain evidence="3">DSM 23515</strain>
    </source>
</reference>
<gene>
    <name evidence="2" type="ORF">SAMN04488033_11939</name>
</gene>